<dbReference type="PANTHER" id="PTHR33355">
    <property type="entry name" value="WALL-ASSOCIATED RECEPTOR KINASE CARBOXY-TERMINAL PROTEIN-RELATED"/>
    <property type="match status" value="1"/>
</dbReference>
<evidence type="ECO:0000313" key="8">
    <source>
        <dbReference type="EMBL" id="WOL02249.1"/>
    </source>
</evidence>
<evidence type="ECO:0008006" key="10">
    <source>
        <dbReference type="Google" id="ProtNLM"/>
    </source>
</evidence>
<organism evidence="8 9">
    <name type="scientific">Canna indica</name>
    <name type="common">Indian-shot</name>
    <dbReference type="NCBI Taxonomy" id="4628"/>
    <lineage>
        <taxon>Eukaryota</taxon>
        <taxon>Viridiplantae</taxon>
        <taxon>Streptophyta</taxon>
        <taxon>Embryophyta</taxon>
        <taxon>Tracheophyta</taxon>
        <taxon>Spermatophyta</taxon>
        <taxon>Magnoliopsida</taxon>
        <taxon>Liliopsida</taxon>
        <taxon>Zingiberales</taxon>
        <taxon>Cannaceae</taxon>
        <taxon>Canna</taxon>
    </lineage>
</organism>
<gene>
    <name evidence="8" type="ORF">Cni_G10968</name>
</gene>
<dbReference type="GO" id="GO:0016020">
    <property type="term" value="C:membrane"/>
    <property type="evidence" value="ECO:0007669"/>
    <property type="project" value="UniProtKB-SubCell"/>
</dbReference>
<comment type="subcellular location">
    <subcellularLocation>
        <location evidence="1">Membrane</location>
        <topology evidence="1">Single-pass membrane protein</topology>
    </subcellularLocation>
</comment>
<keyword evidence="9" id="KW-1185">Reference proteome</keyword>
<feature type="signal peptide" evidence="5">
    <location>
        <begin position="1"/>
        <end position="32"/>
    </location>
</feature>
<keyword evidence="2 5" id="KW-0732">Signal</keyword>
<evidence type="ECO:0000259" key="6">
    <source>
        <dbReference type="Pfam" id="PF13947"/>
    </source>
</evidence>
<dbReference type="AlphaFoldDB" id="A0AAQ3Q927"/>
<dbReference type="InterPro" id="IPR032872">
    <property type="entry name" value="WAK_assoc_C"/>
</dbReference>
<evidence type="ECO:0000256" key="3">
    <source>
        <dbReference type="ARBA" id="ARBA00023180"/>
    </source>
</evidence>
<feature type="transmembrane region" description="Helical" evidence="4">
    <location>
        <begin position="297"/>
        <end position="319"/>
    </location>
</feature>
<evidence type="ECO:0000313" key="9">
    <source>
        <dbReference type="Proteomes" id="UP001327560"/>
    </source>
</evidence>
<feature type="domain" description="Wall-associated receptor kinase C-terminal" evidence="7">
    <location>
        <begin position="181"/>
        <end position="276"/>
    </location>
</feature>
<keyword evidence="4" id="KW-0472">Membrane</keyword>
<keyword evidence="4" id="KW-0812">Transmembrane</keyword>
<dbReference type="EMBL" id="CP136892">
    <property type="protein sequence ID" value="WOL02249.1"/>
    <property type="molecule type" value="Genomic_DNA"/>
</dbReference>
<evidence type="ECO:0000256" key="2">
    <source>
        <dbReference type="ARBA" id="ARBA00022729"/>
    </source>
</evidence>
<dbReference type="PANTHER" id="PTHR33355:SF5">
    <property type="entry name" value="F12F1.23 PROTEIN"/>
    <property type="match status" value="1"/>
</dbReference>
<feature type="chain" id="PRO_5042903567" description="Wall-associated receptor kinase galacturonan-binding domain-containing protein" evidence="5">
    <location>
        <begin position="33"/>
        <end position="340"/>
    </location>
</feature>
<evidence type="ECO:0000256" key="5">
    <source>
        <dbReference type="SAM" id="SignalP"/>
    </source>
</evidence>
<dbReference type="InterPro" id="IPR025287">
    <property type="entry name" value="WAK_GUB"/>
</dbReference>
<sequence>MAFVVFFSVRLPTPVLLVFLLLLSVDTHPSSAQSSLCRTSCGEIPVRYPLTIDDGCGSPYYRNMLLCVNDSRLLLRTPSGTYPVAAVDYADPHLVVTDPSMWSCRSSDVDGAAPPRRPANPFSLDTSTRFSLSSKNDYLFFNCSKDAVIIEPKPAFCERFPDRCDSACDSAGYLCRNLPECPDAMTDRRTSCCSYYPKASESLRLMLQHCETYASVYWRTVGANFPPYDQVPEYGIRVDFEIPVTTKCLQCQDVRRGAGACGFDTKSRSFLCLCEEGNATTHCTDGTFRRHRASAGVIAGTSVVSVAGAVGVGALVWYVRKMRKNSAVTCGVQSNENRLF</sequence>
<accession>A0AAQ3Q927</accession>
<reference evidence="8 9" key="1">
    <citation type="submission" date="2023-10" db="EMBL/GenBank/DDBJ databases">
        <title>Chromosome-scale genome assembly provides insights into flower coloration mechanisms of Canna indica.</title>
        <authorList>
            <person name="Li C."/>
        </authorList>
    </citation>
    <scope>NUCLEOTIDE SEQUENCE [LARGE SCALE GENOMIC DNA]</scope>
    <source>
        <tissue evidence="8">Flower</tissue>
    </source>
</reference>
<keyword evidence="4" id="KW-1133">Transmembrane helix</keyword>
<dbReference type="GO" id="GO:0030247">
    <property type="term" value="F:polysaccharide binding"/>
    <property type="evidence" value="ECO:0007669"/>
    <property type="project" value="InterPro"/>
</dbReference>
<feature type="domain" description="Wall-associated receptor kinase galacturonan-binding" evidence="6">
    <location>
        <begin position="37"/>
        <end position="98"/>
    </location>
</feature>
<dbReference type="Pfam" id="PF14380">
    <property type="entry name" value="WAK_assoc"/>
    <property type="match status" value="1"/>
</dbReference>
<proteinExistence type="predicted"/>
<evidence type="ECO:0000256" key="4">
    <source>
        <dbReference type="SAM" id="Phobius"/>
    </source>
</evidence>
<dbReference type="Proteomes" id="UP001327560">
    <property type="component" value="Chromosome 3"/>
</dbReference>
<protein>
    <recommendedName>
        <fullName evidence="10">Wall-associated receptor kinase galacturonan-binding domain-containing protein</fullName>
    </recommendedName>
</protein>
<evidence type="ECO:0000259" key="7">
    <source>
        <dbReference type="Pfam" id="PF14380"/>
    </source>
</evidence>
<dbReference type="Pfam" id="PF13947">
    <property type="entry name" value="GUB_WAK_bind"/>
    <property type="match status" value="1"/>
</dbReference>
<name>A0AAQ3Q927_9LILI</name>
<keyword evidence="3" id="KW-0325">Glycoprotein</keyword>
<evidence type="ECO:0000256" key="1">
    <source>
        <dbReference type="ARBA" id="ARBA00004167"/>
    </source>
</evidence>